<comment type="caution">
    <text evidence="1">The sequence shown here is derived from an EMBL/GenBank/DDBJ whole genome shotgun (WGS) entry which is preliminary data.</text>
</comment>
<protein>
    <submittedName>
        <fullName evidence="1">Uncharacterized protein</fullName>
    </submittedName>
</protein>
<name>A0A415DMY1_PHOVU</name>
<reference evidence="1 2" key="1">
    <citation type="submission" date="2018-08" db="EMBL/GenBank/DDBJ databases">
        <title>A genome reference for cultivated species of the human gut microbiota.</title>
        <authorList>
            <person name="Zou Y."/>
            <person name="Xue W."/>
            <person name="Luo G."/>
        </authorList>
    </citation>
    <scope>NUCLEOTIDE SEQUENCE [LARGE SCALE GENOMIC DNA]</scope>
    <source>
        <strain evidence="1 2">AM09-18</strain>
    </source>
</reference>
<organism evidence="1 2">
    <name type="scientific">Phocaeicola vulgatus</name>
    <name type="common">Bacteroides vulgatus</name>
    <dbReference type="NCBI Taxonomy" id="821"/>
    <lineage>
        <taxon>Bacteria</taxon>
        <taxon>Pseudomonadati</taxon>
        <taxon>Bacteroidota</taxon>
        <taxon>Bacteroidia</taxon>
        <taxon>Bacteroidales</taxon>
        <taxon>Bacteroidaceae</taxon>
        <taxon>Phocaeicola</taxon>
    </lineage>
</organism>
<proteinExistence type="predicted"/>
<evidence type="ECO:0000313" key="2">
    <source>
        <dbReference type="Proteomes" id="UP000283958"/>
    </source>
</evidence>
<dbReference type="Proteomes" id="UP000283958">
    <property type="component" value="Unassembled WGS sequence"/>
</dbReference>
<sequence>MISFLNKANIIYYLIISNMNKKNLLLVSVSAILLYGCGSKAENTAKEVKNLREQYIKDMDAAQTKEEALKIHKEFEERVEFESSKLSEEEIKEYESTRDWEEYKKMKNLHEETVNARNRAKERFSNQ</sequence>
<dbReference type="AlphaFoldDB" id="A0A415DMY1"/>
<evidence type="ECO:0000313" key="1">
    <source>
        <dbReference type="EMBL" id="RHJ79520.1"/>
    </source>
</evidence>
<dbReference type="EMBL" id="QRMN01000006">
    <property type="protein sequence ID" value="RHJ79520.1"/>
    <property type="molecule type" value="Genomic_DNA"/>
</dbReference>
<accession>A0A415DMY1</accession>
<gene>
    <name evidence="1" type="ORF">DW105_03980</name>
</gene>